<keyword evidence="5" id="KW-1185">Reference proteome</keyword>
<organism evidence="4 5">
    <name type="scientific">Mucor saturninus</name>
    <dbReference type="NCBI Taxonomy" id="64648"/>
    <lineage>
        <taxon>Eukaryota</taxon>
        <taxon>Fungi</taxon>
        <taxon>Fungi incertae sedis</taxon>
        <taxon>Mucoromycota</taxon>
        <taxon>Mucoromycotina</taxon>
        <taxon>Mucoromycetes</taxon>
        <taxon>Mucorales</taxon>
        <taxon>Mucorineae</taxon>
        <taxon>Mucoraceae</taxon>
        <taxon>Mucor</taxon>
    </lineage>
</organism>
<dbReference type="InterPro" id="IPR001611">
    <property type="entry name" value="Leu-rich_rpt"/>
</dbReference>
<evidence type="ECO:0000256" key="3">
    <source>
        <dbReference type="SAM" id="MobiDB-lite"/>
    </source>
</evidence>
<dbReference type="InterPro" id="IPR003591">
    <property type="entry name" value="Leu-rich_rpt_typical-subtyp"/>
</dbReference>
<accession>A0A8H7QKJ8</accession>
<dbReference type="Pfam" id="PF00560">
    <property type="entry name" value="LRR_1"/>
    <property type="match status" value="1"/>
</dbReference>
<dbReference type="GO" id="GO:0005737">
    <property type="term" value="C:cytoplasm"/>
    <property type="evidence" value="ECO:0007669"/>
    <property type="project" value="TreeGrafter"/>
</dbReference>
<comment type="caution">
    <text evidence="4">The sequence shown here is derived from an EMBL/GenBank/DDBJ whole genome shotgun (WGS) entry which is preliminary data.</text>
</comment>
<dbReference type="InterPro" id="IPR032675">
    <property type="entry name" value="LRR_dom_sf"/>
</dbReference>
<evidence type="ECO:0000313" key="5">
    <source>
        <dbReference type="Proteomes" id="UP000603453"/>
    </source>
</evidence>
<gene>
    <name evidence="4" type="ORF">INT47_000772</name>
</gene>
<evidence type="ECO:0008006" key="6">
    <source>
        <dbReference type="Google" id="ProtNLM"/>
    </source>
</evidence>
<evidence type="ECO:0000256" key="1">
    <source>
        <dbReference type="ARBA" id="ARBA00022614"/>
    </source>
</evidence>
<dbReference type="SMART" id="SM00369">
    <property type="entry name" value="LRR_TYP"/>
    <property type="match status" value="9"/>
</dbReference>
<dbReference type="PRINTS" id="PR00019">
    <property type="entry name" value="LEURICHRPT"/>
</dbReference>
<dbReference type="OrthoDB" id="660555at2759"/>
<proteinExistence type="predicted"/>
<sequence>MSARKPSIQPRPTKASMLRLQKQQASESSTPSAPPEEPPQHSVSHPKSSNSTKKASNGIGATDGVKAFMAQQRARVAKKPTNVPAEEPVRKSSQVMTGAQRYGGAGSIKAPAVITQTRNINIVIKQAKAQGKLNISSRGLTSIPNEVINMYHVDPNSIVVDFTSEDAGWYDAVELTKFVAGDNAITEIDERLGEEFGALTHIDFRDNKLTSAPNSLKLLRNLTSILMPYNSFEKIPEVFFELKKLRELDLSHNKIQKVILGDNSIEQLDLSYNEITSIELDEKSNQDLISLRKLNLSHNQISQLPPSLTGWTKLQELQVNQNKLKFVFSADKATVYPALVRLDASNNYISSINKNDAIVVSMPKLLELSLLNNKFTETGLVGLHGAPNIQTLDISSNQLQDIPASVTGLSHLQRLDVRGNQLHALPYELGKLAELVAIQCEGNPMRAVSSMSQTQLIESLRSNYNQQADEVQQVEVGQVALTEEEVEDEVSALNFTQKVNITKRLDLSKQQLSDLSVDTMTFSEDIPGIILLNNNEFTLFPMKLSLISNFIVQLHLEHNKMTSFNFTMEGVVFTALKTLKLSNNRIKSLECGGTTISFPKLEELTLSHNGLTALPTKLGQTLPALKILSLSSNKLDDIVDTSFGLKLEILDLSNNDIGYLPPGLSNIQTLKELTVYGNRFRVPRPNVVEQGTKAILEFLKRRNTPAT</sequence>
<dbReference type="AlphaFoldDB" id="A0A8H7QKJ8"/>
<dbReference type="Pfam" id="PF13855">
    <property type="entry name" value="LRR_8"/>
    <property type="match status" value="3"/>
</dbReference>
<protein>
    <recommendedName>
        <fullName evidence="6">L domain-like protein</fullName>
    </recommendedName>
</protein>
<dbReference type="SMART" id="SM00365">
    <property type="entry name" value="LRR_SD22"/>
    <property type="match status" value="8"/>
</dbReference>
<evidence type="ECO:0000313" key="4">
    <source>
        <dbReference type="EMBL" id="KAG2193984.1"/>
    </source>
</evidence>
<dbReference type="InterPro" id="IPR050216">
    <property type="entry name" value="LRR_domain-containing"/>
</dbReference>
<dbReference type="PANTHER" id="PTHR48051">
    <property type="match status" value="1"/>
</dbReference>
<dbReference type="Gene3D" id="3.80.10.10">
    <property type="entry name" value="Ribonuclease Inhibitor"/>
    <property type="match status" value="4"/>
</dbReference>
<dbReference type="EMBL" id="JAEPRD010000210">
    <property type="protein sequence ID" value="KAG2193984.1"/>
    <property type="molecule type" value="Genomic_DNA"/>
</dbReference>
<keyword evidence="2" id="KW-0677">Repeat</keyword>
<feature type="region of interest" description="Disordered" evidence="3">
    <location>
        <begin position="72"/>
        <end position="97"/>
    </location>
</feature>
<dbReference type="SUPFAM" id="SSF52047">
    <property type="entry name" value="RNI-like"/>
    <property type="match status" value="1"/>
</dbReference>
<dbReference type="Proteomes" id="UP000603453">
    <property type="component" value="Unassembled WGS sequence"/>
</dbReference>
<evidence type="ECO:0000256" key="2">
    <source>
        <dbReference type="ARBA" id="ARBA00022737"/>
    </source>
</evidence>
<feature type="region of interest" description="Disordered" evidence="3">
    <location>
        <begin position="1"/>
        <end position="60"/>
    </location>
</feature>
<dbReference type="PANTHER" id="PTHR48051:SF54">
    <property type="entry name" value="LEUCINE-RICH REPEAT-CONTAINING PROTEIN"/>
    <property type="match status" value="1"/>
</dbReference>
<dbReference type="PROSITE" id="PS51450">
    <property type="entry name" value="LRR"/>
    <property type="match status" value="6"/>
</dbReference>
<keyword evidence="1" id="KW-0433">Leucine-rich repeat</keyword>
<dbReference type="SMART" id="SM00364">
    <property type="entry name" value="LRR_BAC"/>
    <property type="match status" value="5"/>
</dbReference>
<reference evidence="4" key="1">
    <citation type="submission" date="2020-12" db="EMBL/GenBank/DDBJ databases">
        <title>Metabolic potential, ecology and presence of endohyphal bacteria is reflected in genomic diversity of Mucoromycotina.</title>
        <authorList>
            <person name="Muszewska A."/>
            <person name="Okrasinska A."/>
            <person name="Steczkiewicz K."/>
            <person name="Drgas O."/>
            <person name="Orlowska M."/>
            <person name="Perlinska-Lenart U."/>
            <person name="Aleksandrzak-Piekarczyk T."/>
            <person name="Szatraj K."/>
            <person name="Zielenkiewicz U."/>
            <person name="Pilsyk S."/>
            <person name="Malc E."/>
            <person name="Mieczkowski P."/>
            <person name="Kruszewska J.S."/>
            <person name="Biernat P."/>
            <person name="Pawlowska J."/>
        </authorList>
    </citation>
    <scope>NUCLEOTIDE SEQUENCE</scope>
    <source>
        <strain evidence="4">WA0000017839</strain>
    </source>
</reference>
<name>A0A8H7QKJ8_9FUNG</name>
<feature type="compositionally biased region" description="Polar residues" evidence="3">
    <location>
        <begin position="43"/>
        <end position="55"/>
    </location>
</feature>